<dbReference type="EMBL" id="NBXE01000023">
    <property type="protein sequence ID" value="RFA26743.1"/>
    <property type="molecule type" value="Genomic_DNA"/>
</dbReference>
<dbReference type="GO" id="GO:0009117">
    <property type="term" value="P:nucleotide metabolic process"/>
    <property type="evidence" value="ECO:0007669"/>
    <property type="project" value="UniProtKB-KW"/>
</dbReference>
<evidence type="ECO:0000256" key="8">
    <source>
        <dbReference type="ARBA" id="ARBA00051875"/>
    </source>
</evidence>
<feature type="active site" description="Proton acceptor" evidence="10">
    <location>
        <position position="70"/>
    </location>
</feature>
<evidence type="ECO:0000256" key="4">
    <source>
        <dbReference type="ARBA" id="ARBA00022741"/>
    </source>
</evidence>
<dbReference type="GO" id="GO:0046872">
    <property type="term" value="F:metal ion binding"/>
    <property type="evidence" value="ECO:0007669"/>
    <property type="project" value="UniProtKB-KW"/>
</dbReference>
<dbReference type="RefSeq" id="WP_116418842.1">
    <property type="nucleotide sequence ID" value="NZ_NBXC01000018.1"/>
</dbReference>
<dbReference type="GO" id="GO:0036220">
    <property type="term" value="F:ITP diphosphatase activity"/>
    <property type="evidence" value="ECO:0007669"/>
    <property type="project" value="UniProtKB-UniRule"/>
</dbReference>
<feature type="binding site" evidence="10">
    <location>
        <begin position="171"/>
        <end position="174"/>
    </location>
    <ligand>
        <name>substrate</name>
    </ligand>
</feature>
<keyword evidence="4 10" id="KW-0547">Nucleotide-binding</keyword>
<dbReference type="OrthoDB" id="9807456at2"/>
<evidence type="ECO:0000313" key="11">
    <source>
        <dbReference type="EMBL" id="RFA26743.1"/>
    </source>
</evidence>
<feature type="binding site" evidence="10">
    <location>
        <position position="71"/>
    </location>
    <ligand>
        <name>substrate</name>
    </ligand>
</feature>
<protein>
    <recommendedName>
        <fullName evidence="10">dITP/XTP pyrophosphatase</fullName>
        <ecNumber evidence="10">3.6.1.66</ecNumber>
    </recommendedName>
    <alternativeName>
        <fullName evidence="10">Non-canonical purine NTP pyrophosphatase</fullName>
    </alternativeName>
    <alternativeName>
        <fullName evidence="10">Non-standard purine NTP pyrophosphatase</fullName>
    </alternativeName>
    <alternativeName>
        <fullName evidence="10">Nucleoside-triphosphate diphosphatase</fullName>
    </alternativeName>
    <alternativeName>
        <fullName evidence="10">Nucleoside-triphosphate pyrophosphatase</fullName>
        <shortName evidence="10">NTPase</shortName>
    </alternativeName>
</protein>
<evidence type="ECO:0000256" key="6">
    <source>
        <dbReference type="ARBA" id="ARBA00022842"/>
    </source>
</evidence>
<dbReference type="FunFam" id="3.90.950.10:FF:000001">
    <property type="entry name" value="dITP/XTP pyrophosphatase"/>
    <property type="match status" value="1"/>
</dbReference>
<feature type="binding site" evidence="10">
    <location>
        <begin position="199"/>
        <end position="200"/>
    </location>
    <ligand>
        <name>substrate</name>
    </ligand>
</feature>
<dbReference type="GO" id="GO:0035870">
    <property type="term" value="F:dITP diphosphatase activity"/>
    <property type="evidence" value="ECO:0007669"/>
    <property type="project" value="UniProtKB-UniRule"/>
</dbReference>
<accession>A0A3E0W9M2</accession>
<dbReference type="Pfam" id="PF01725">
    <property type="entry name" value="Ham1p_like"/>
    <property type="match status" value="1"/>
</dbReference>
<feature type="binding site" evidence="10">
    <location>
        <position position="70"/>
    </location>
    <ligand>
        <name>Mg(2+)</name>
        <dbReference type="ChEBI" id="CHEBI:18420"/>
    </ligand>
</feature>
<evidence type="ECO:0000256" key="3">
    <source>
        <dbReference type="ARBA" id="ARBA00022723"/>
    </source>
</evidence>
<dbReference type="AlphaFoldDB" id="A0A3E0W9M2"/>
<dbReference type="GO" id="GO:0036222">
    <property type="term" value="F:XTP diphosphatase activity"/>
    <property type="evidence" value="ECO:0007669"/>
    <property type="project" value="UniProtKB-UniRule"/>
</dbReference>
<dbReference type="SUPFAM" id="SSF52972">
    <property type="entry name" value="ITPase-like"/>
    <property type="match status" value="1"/>
</dbReference>
<dbReference type="InterPro" id="IPR002637">
    <property type="entry name" value="RdgB/HAM1"/>
</dbReference>
<keyword evidence="7 10" id="KW-0546">Nucleotide metabolism</keyword>
<dbReference type="GO" id="GO:0017111">
    <property type="term" value="F:ribonucleoside triphosphate phosphatase activity"/>
    <property type="evidence" value="ECO:0007669"/>
    <property type="project" value="InterPro"/>
</dbReference>
<evidence type="ECO:0000256" key="7">
    <source>
        <dbReference type="ARBA" id="ARBA00023080"/>
    </source>
</evidence>
<comment type="caution">
    <text evidence="11">The sequence shown here is derived from an EMBL/GenBank/DDBJ whole genome shotgun (WGS) entry which is preliminary data.</text>
</comment>
<dbReference type="HAMAP" id="MF_01405">
    <property type="entry name" value="Non_canon_purine_NTPase"/>
    <property type="match status" value="1"/>
</dbReference>
<dbReference type="PANTHER" id="PTHR11067">
    <property type="entry name" value="INOSINE TRIPHOSPHATE PYROPHOSPHATASE/HAM1 PROTEIN"/>
    <property type="match status" value="1"/>
</dbReference>
<feature type="binding site" evidence="10">
    <location>
        <position position="194"/>
    </location>
    <ligand>
        <name>substrate</name>
    </ligand>
</feature>
<dbReference type="EC" id="3.6.1.66" evidence="10"/>
<dbReference type="InterPro" id="IPR029001">
    <property type="entry name" value="ITPase-like_fam"/>
</dbReference>
<evidence type="ECO:0000313" key="12">
    <source>
        <dbReference type="Proteomes" id="UP000257080"/>
    </source>
</evidence>
<dbReference type="GO" id="GO:0009146">
    <property type="term" value="P:purine nucleoside triphosphate catabolic process"/>
    <property type="evidence" value="ECO:0007669"/>
    <property type="project" value="UniProtKB-UniRule"/>
</dbReference>
<proteinExistence type="inferred from homology"/>
<keyword evidence="3 10" id="KW-0479">Metal-binding</keyword>
<organism evidence="11 12">
    <name type="scientific">Subtercola boreus</name>
    <dbReference type="NCBI Taxonomy" id="120213"/>
    <lineage>
        <taxon>Bacteria</taxon>
        <taxon>Bacillati</taxon>
        <taxon>Actinomycetota</taxon>
        <taxon>Actinomycetes</taxon>
        <taxon>Micrococcales</taxon>
        <taxon>Microbacteriaceae</taxon>
        <taxon>Subtercola</taxon>
    </lineage>
</organism>
<comment type="similarity">
    <text evidence="1 10">Belongs to the HAM1 NTPase family.</text>
</comment>
<comment type="catalytic activity">
    <reaction evidence="8 10">
        <text>dITP + H2O = dIMP + diphosphate + H(+)</text>
        <dbReference type="Rhea" id="RHEA:28342"/>
        <dbReference type="ChEBI" id="CHEBI:15377"/>
        <dbReference type="ChEBI" id="CHEBI:15378"/>
        <dbReference type="ChEBI" id="CHEBI:33019"/>
        <dbReference type="ChEBI" id="CHEBI:61194"/>
        <dbReference type="ChEBI" id="CHEBI:61382"/>
        <dbReference type="EC" id="3.6.1.66"/>
    </reaction>
</comment>
<keyword evidence="5 10" id="KW-0378">Hydrolase</keyword>
<sequence length="218" mass="23221">MNRVRVVLATHNQHKVDEFQKILGARLPELDIVKYDGPEPVEDGTTFNENALIKARAAALHTGLPALADDSGITVDILGGSPGIFSARWAGHGKGDLANRELLLDQLADIHDDQRGAAFVCHIAVVVPAALRPETPGAAPDAAPDDQPYEDVAAGFWRGSLLRESRGANGFGYDPVFVPAGLTVTAAELSPDEKNAISHRALAFSNVIPLLRMNVIPI</sequence>
<keyword evidence="6 10" id="KW-0460">Magnesium</keyword>
<comment type="catalytic activity">
    <reaction evidence="10">
        <text>ITP + H2O = IMP + diphosphate + H(+)</text>
        <dbReference type="Rhea" id="RHEA:29399"/>
        <dbReference type="ChEBI" id="CHEBI:15377"/>
        <dbReference type="ChEBI" id="CHEBI:15378"/>
        <dbReference type="ChEBI" id="CHEBI:33019"/>
        <dbReference type="ChEBI" id="CHEBI:58053"/>
        <dbReference type="ChEBI" id="CHEBI:61402"/>
        <dbReference type="EC" id="3.6.1.66"/>
    </reaction>
</comment>
<evidence type="ECO:0000256" key="2">
    <source>
        <dbReference type="ARBA" id="ARBA00011738"/>
    </source>
</evidence>
<dbReference type="GO" id="GO:0005829">
    <property type="term" value="C:cytosol"/>
    <property type="evidence" value="ECO:0007669"/>
    <property type="project" value="TreeGrafter"/>
</dbReference>
<comment type="catalytic activity">
    <reaction evidence="9 10">
        <text>XTP + H2O = XMP + diphosphate + H(+)</text>
        <dbReference type="Rhea" id="RHEA:28610"/>
        <dbReference type="ChEBI" id="CHEBI:15377"/>
        <dbReference type="ChEBI" id="CHEBI:15378"/>
        <dbReference type="ChEBI" id="CHEBI:33019"/>
        <dbReference type="ChEBI" id="CHEBI:57464"/>
        <dbReference type="ChEBI" id="CHEBI:61314"/>
        <dbReference type="EC" id="3.6.1.66"/>
    </reaction>
</comment>
<dbReference type="InterPro" id="IPR020922">
    <property type="entry name" value="dITP/XTP_pyrophosphatase"/>
</dbReference>
<evidence type="ECO:0000256" key="5">
    <source>
        <dbReference type="ARBA" id="ARBA00022801"/>
    </source>
</evidence>
<evidence type="ECO:0000256" key="1">
    <source>
        <dbReference type="ARBA" id="ARBA00008023"/>
    </source>
</evidence>
<comment type="cofactor">
    <cofactor evidence="10">
        <name>Mg(2+)</name>
        <dbReference type="ChEBI" id="CHEBI:18420"/>
    </cofactor>
    <text evidence="10">Binds 1 Mg(2+) ion per subunit.</text>
</comment>
<dbReference type="Gene3D" id="3.90.950.10">
    <property type="match status" value="1"/>
</dbReference>
<name>A0A3E0W9M2_9MICO</name>
<dbReference type="GO" id="GO:0000166">
    <property type="term" value="F:nucleotide binding"/>
    <property type="evidence" value="ECO:0007669"/>
    <property type="project" value="UniProtKB-KW"/>
</dbReference>
<evidence type="ECO:0000256" key="9">
    <source>
        <dbReference type="ARBA" id="ARBA00052017"/>
    </source>
</evidence>
<dbReference type="PANTHER" id="PTHR11067:SF9">
    <property type="entry name" value="INOSINE TRIPHOSPHATE PYROPHOSPHATASE"/>
    <property type="match status" value="1"/>
</dbReference>
<gene>
    <name evidence="11" type="ORF">B7R25_10155</name>
</gene>
<evidence type="ECO:0000256" key="10">
    <source>
        <dbReference type="HAMAP-Rule" id="MF_01405"/>
    </source>
</evidence>
<reference evidence="11 12" key="1">
    <citation type="submission" date="2017-04" db="EMBL/GenBank/DDBJ databases">
        <title>Comparative genome analysis of Subtercola boreus.</title>
        <authorList>
            <person name="Cho Y.-J."/>
            <person name="Cho A."/>
            <person name="Kim O.-S."/>
            <person name="Lee J.-I."/>
        </authorList>
    </citation>
    <scope>NUCLEOTIDE SEQUENCE [LARGE SCALE GENOMIC DNA]</scope>
    <source>
        <strain evidence="11 12">P28004</strain>
    </source>
</reference>
<comment type="caution">
    <text evidence="10">Lacks conserved residue(s) required for the propagation of feature annotation.</text>
</comment>
<comment type="subunit">
    <text evidence="2 10">Homodimer.</text>
</comment>
<dbReference type="Proteomes" id="UP000257080">
    <property type="component" value="Unassembled WGS sequence"/>
</dbReference>
<comment type="function">
    <text evidence="10">Pyrophosphatase that catalyzes the hydrolysis of nucleoside triphosphates to their monophosphate derivatives, with a high preference for the non-canonical purine nucleotides XTP (xanthosine triphosphate), dITP (deoxyinosine triphosphate) and ITP. Seems to function as a house-cleaning enzyme that removes non-canonical purine nucleotides from the nucleotide pool, thus preventing their incorporation into DNA/RNA and avoiding chromosomal lesions.</text>
</comment>
<dbReference type="CDD" id="cd00515">
    <property type="entry name" value="HAM1"/>
    <property type="match status" value="1"/>
</dbReference>
<feature type="binding site" evidence="10">
    <location>
        <begin position="10"/>
        <end position="15"/>
    </location>
    <ligand>
        <name>substrate</name>
    </ligand>
</feature>